<dbReference type="Proteomes" id="UP000193920">
    <property type="component" value="Unassembled WGS sequence"/>
</dbReference>
<evidence type="ECO:0000313" key="1">
    <source>
        <dbReference type="EMBL" id="ORY13985.1"/>
    </source>
</evidence>
<comment type="caution">
    <text evidence="1">The sequence shown here is derived from an EMBL/GenBank/DDBJ whole genome shotgun (WGS) entry which is preliminary data.</text>
</comment>
<protein>
    <submittedName>
        <fullName evidence="1">Uncharacterized protein</fullName>
    </submittedName>
</protein>
<keyword evidence="2" id="KW-1185">Reference proteome</keyword>
<sequence length="295" mass="31451">MEITELSMPNPVVSVEGGLSLYTCSVVKCVQTFGFIKSGANYYAIPKTGASSKKSAVDGATCDSSIGLLFTDYKLCVSEDEEEVVEFITTATSTNYVITPTNTNIFSASDVPILIKASQNALTLNNVDGIGGKNHIIKTGNEYNAYTYTDSGTTFASAGGEYDGIKKYQRIDSGFFNEVTSFADVSDDTSLVLARCTDASCTLTDGLIKETDDYFSVTTSSSAKLASGDLVQCSADNAGKLTTDHQLCLGSDQAVDFLSSGTINYIIKVGSELKLVEGSQDQFIFTKITGKLNRK</sequence>
<evidence type="ECO:0000313" key="2">
    <source>
        <dbReference type="Proteomes" id="UP000193920"/>
    </source>
</evidence>
<gene>
    <name evidence="1" type="ORF">LY90DRAFT_180346</name>
</gene>
<dbReference type="EMBL" id="MCOG01000354">
    <property type="protein sequence ID" value="ORY13985.1"/>
    <property type="molecule type" value="Genomic_DNA"/>
</dbReference>
<reference evidence="1 2" key="1">
    <citation type="submission" date="2016-08" db="EMBL/GenBank/DDBJ databases">
        <title>A Parts List for Fungal Cellulosomes Revealed by Comparative Genomics.</title>
        <authorList>
            <consortium name="DOE Joint Genome Institute"/>
            <person name="Haitjema C.H."/>
            <person name="Gilmore S.P."/>
            <person name="Henske J.K."/>
            <person name="Solomon K.V."/>
            <person name="De Groot R."/>
            <person name="Kuo A."/>
            <person name="Mondo S.J."/>
            <person name="Salamov A.A."/>
            <person name="Labutti K."/>
            <person name="Zhao Z."/>
            <person name="Chiniquy J."/>
            <person name="Barry K."/>
            <person name="Brewer H.M."/>
            <person name="Purvine S.O."/>
            <person name="Wright A.T."/>
            <person name="Boxma B."/>
            <person name="Van Alen T."/>
            <person name="Hackstein J.H."/>
            <person name="Baker S.E."/>
            <person name="Grigoriev I.V."/>
            <person name="O'Malley M.A."/>
        </authorList>
    </citation>
    <scope>NUCLEOTIDE SEQUENCE [LARGE SCALE GENOMIC DNA]</scope>
    <source>
        <strain evidence="1 2">G1</strain>
    </source>
</reference>
<dbReference type="AlphaFoldDB" id="A0A1Y1ZW47"/>
<accession>A0A1Y1ZW47</accession>
<proteinExistence type="predicted"/>
<name>A0A1Y1ZW47_9FUNG</name>
<organism evidence="1 2">
    <name type="scientific">Neocallimastix californiae</name>
    <dbReference type="NCBI Taxonomy" id="1754190"/>
    <lineage>
        <taxon>Eukaryota</taxon>
        <taxon>Fungi</taxon>
        <taxon>Fungi incertae sedis</taxon>
        <taxon>Chytridiomycota</taxon>
        <taxon>Chytridiomycota incertae sedis</taxon>
        <taxon>Neocallimastigomycetes</taxon>
        <taxon>Neocallimastigales</taxon>
        <taxon>Neocallimastigaceae</taxon>
        <taxon>Neocallimastix</taxon>
    </lineage>
</organism>